<dbReference type="EMBL" id="CAEZUT010000033">
    <property type="protein sequence ID" value="CAB4608824.1"/>
    <property type="molecule type" value="Genomic_DNA"/>
</dbReference>
<proteinExistence type="predicted"/>
<organism evidence="1">
    <name type="scientific">freshwater metagenome</name>
    <dbReference type="NCBI Taxonomy" id="449393"/>
    <lineage>
        <taxon>unclassified sequences</taxon>
        <taxon>metagenomes</taxon>
        <taxon>ecological metagenomes</taxon>
    </lineage>
</organism>
<evidence type="ECO:0000313" key="1">
    <source>
        <dbReference type="EMBL" id="CAB4608824.1"/>
    </source>
</evidence>
<gene>
    <name evidence="1" type="ORF">UFOPK1854_00451</name>
</gene>
<protein>
    <submittedName>
        <fullName evidence="1">Unannotated protein</fullName>
    </submittedName>
</protein>
<name>A0A6J6HCD0_9ZZZZ</name>
<accession>A0A6J6HCD0</accession>
<sequence>MISDGSDDPSFRIILRCSNSLTAVFNITCTPSFSKSFLVRAESDGENGGNNRSPASINRTSIWAAAFAWSDLSGPRTNSASAPAISTPVGPPPTTEIENLVLSSKRHKSSNRRITSARIVSASLTVFIPNANSLTPGIPKSAVVDPSATIK</sequence>
<dbReference type="AlphaFoldDB" id="A0A6J6HCD0"/>
<reference evidence="1" key="1">
    <citation type="submission" date="2020-05" db="EMBL/GenBank/DDBJ databases">
        <authorList>
            <person name="Chiriac C."/>
            <person name="Salcher M."/>
            <person name="Ghai R."/>
            <person name="Kavagutti S V."/>
        </authorList>
    </citation>
    <scope>NUCLEOTIDE SEQUENCE</scope>
</reference>